<keyword evidence="3" id="KW-1185">Reference proteome</keyword>
<evidence type="ECO:0000313" key="3">
    <source>
        <dbReference type="Proteomes" id="UP000320762"/>
    </source>
</evidence>
<sequence length="269" mass="27984">MFGSDLGRLQPAISETIAAAEWDLNVTGTPGGGFDVEVGNLLAGATRRRPRQTAPRPRNPATQPRTLRETAASSSTPRRAPQEDADDSDSMPELQSVSNSSESEDDGTDSESGDDEEVSRGGHDAPRTSERFPSPWGQVASGRSSESSDYATAPSSAASGSPPTSRFSTSVARSHGGGQRHARQADSDSEDDMPPLEPVDAMAALESDDSMPPLEPISGRSTSTSGQAAPSRASASSPPLPTEFVTNGQGGIVYSGSESSQARSYIGRM</sequence>
<protein>
    <submittedName>
        <fullName evidence="2">Uncharacterized protein</fullName>
    </submittedName>
</protein>
<feature type="compositionally biased region" description="Polar residues" evidence="1">
    <location>
        <begin position="141"/>
        <end position="150"/>
    </location>
</feature>
<gene>
    <name evidence="2" type="ORF">BD626DRAFT_503619</name>
</gene>
<reference evidence="2 3" key="1">
    <citation type="journal article" date="2019" name="New Phytol.">
        <title>Comparative genomics reveals unique wood-decay strategies and fruiting body development in the Schizophyllaceae.</title>
        <authorList>
            <person name="Almasi E."/>
            <person name="Sahu N."/>
            <person name="Krizsan K."/>
            <person name="Balint B."/>
            <person name="Kovacs G.M."/>
            <person name="Kiss B."/>
            <person name="Cseklye J."/>
            <person name="Drula E."/>
            <person name="Henrissat B."/>
            <person name="Nagy I."/>
            <person name="Chovatia M."/>
            <person name="Adam C."/>
            <person name="LaButti K."/>
            <person name="Lipzen A."/>
            <person name="Riley R."/>
            <person name="Grigoriev I.V."/>
            <person name="Nagy L.G."/>
        </authorList>
    </citation>
    <scope>NUCLEOTIDE SEQUENCE [LARGE SCALE GENOMIC DNA]</scope>
    <source>
        <strain evidence="2 3">NL-1724</strain>
    </source>
</reference>
<feature type="compositionally biased region" description="Basic and acidic residues" evidence="1">
    <location>
        <begin position="118"/>
        <end position="130"/>
    </location>
</feature>
<dbReference type="EMBL" id="VDMD01000020">
    <property type="protein sequence ID" value="TRM60713.1"/>
    <property type="molecule type" value="Genomic_DNA"/>
</dbReference>
<feature type="compositionally biased region" description="Low complexity" evidence="1">
    <location>
        <begin position="151"/>
        <end position="165"/>
    </location>
</feature>
<name>A0A550C7E2_9AGAR</name>
<dbReference type="AlphaFoldDB" id="A0A550C7E2"/>
<feature type="compositionally biased region" description="Acidic residues" evidence="1">
    <location>
        <begin position="102"/>
        <end position="117"/>
    </location>
</feature>
<feature type="compositionally biased region" description="Low complexity" evidence="1">
    <location>
        <begin position="52"/>
        <end position="62"/>
    </location>
</feature>
<comment type="caution">
    <text evidence="2">The sequence shown here is derived from an EMBL/GenBank/DDBJ whole genome shotgun (WGS) entry which is preliminary data.</text>
</comment>
<evidence type="ECO:0000313" key="2">
    <source>
        <dbReference type="EMBL" id="TRM60713.1"/>
    </source>
</evidence>
<accession>A0A550C7E2</accession>
<evidence type="ECO:0000256" key="1">
    <source>
        <dbReference type="SAM" id="MobiDB-lite"/>
    </source>
</evidence>
<feature type="region of interest" description="Disordered" evidence="1">
    <location>
        <begin position="25"/>
        <end position="269"/>
    </location>
</feature>
<proteinExistence type="predicted"/>
<organism evidence="2 3">
    <name type="scientific">Schizophyllum amplum</name>
    <dbReference type="NCBI Taxonomy" id="97359"/>
    <lineage>
        <taxon>Eukaryota</taxon>
        <taxon>Fungi</taxon>
        <taxon>Dikarya</taxon>
        <taxon>Basidiomycota</taxon>
        <taxon>Agaricomycotina</taxon>
        <taxon>Agaricomycetes</taxon>
        <taxon>Agaricomycetidae</taxon>
        <taxon>Agaricales</taxon>
        <taxon>Schizophyllaceae</taxon>
        <taxon>Schizophyllum</taxon>
    </lineage>
</organism>
<dbReference type="Proteomes" id="UP000320762">
    <property type="component" value="Unassembled WGS sequence"/>
</dbReference>
<feature type="compositionally biased region" description="Low complexity" evidence="1">
    <location>
        <begin position="228"/>
        <end position="237"/>
    </location>
</feature>